<comment type="caution">
    <text evidence="1">The sequence shown here is derived from an EMBL/GenBank/DDBJ whole genome shotgun (WGS) entry which is preliminary data.</text>
</comment>
<dbReference type="AlphaFoldDB" id="A0A242MBK4"/>
<dbReference type="EMBL" id="NBTY01000169">
    <property type="protein sequence ID" value="OTP68677.1"/>
    <property type="molecule type" value="Genomic_DNA"/>
</dbReference>
<proteinExistence type="predicted"/>
<gene>
    <name evidence="1" type="ORF">PAMC26510_28895</name>
</gene>
<accession>A0A242MBK4</accession>
<sequence length="38" mass="4477">MGEVPCFCNDRAKYFVTHFLNKSFFSLANFNINFDLII</sequence>
<evidence type="ECO:0000313" key="2">
    <source>
        <dbReference type="Proteomes" id="UP000194546"/>
    </source>
</evidence>
<dbReference type="Proteomes" id="UP000194546">
    <property type="component" value="Unassembled WGS sequence"/>
</dbReference>
<organism evidence="1 2">
    <name type="scientific">Caballeronia sordidicola</name>
    <name type="common">Burkholderia sordidicola</name>
    <dbReference type="NCBI Taxonomy" id="196367"/>
    <lineage>
        <taxon>Bacteria</taxon>
        <taxon>Pseudomonadati</taxon>
        <taxon>Pseudomonadota</taxon>
        <taxon>Betaproteobacteria</taxon>
        <taxon>Burkholderiales</taxon>
        <taxon>Burkholderiaceae</taxon>
        <taxon>Caballeronia</taxon>
    </lineage>
</organism>
<name>A0A242MBK4_CABSO</name>
<evidence type="ECO:0000313" key="1">
    <source>
        <dbReference type="EMBL" id="OTP68677.1"/>
    </source>
</evidence>
<reference evidence="1 2" key="1">
    <citation type="submission" date="2017-03" db="EMBL/GenBank/DDBJ databases">
        <title>Genome analysis of strain PAMC 26510.</title>
        <authorList>
            <person name="Oh H.-M."/>
            <person name="Yang J.-A."/>
        </authorList>
    </citation>
    <scope>NUCLEOTIDE SEQUENCE [LARGE SCALE GENOMIC DNA]</scope>
    <source>
        <strain evidence="1 2">PAMC 26510</strain>
    </source>
</reference>
<protein>
    <submittedName>
        <fullName evidence="1">Uncharacterized protein</fullName>
    </submittedName>
</protein>